<reference evidence="3 4" key="1">
    <citation type="submission" date="2020-04" db="EMBL/GenBank/DDBJ databases">
        <authorList>
            <person name="Laetsch R D."/>
            <person name="Stevens L."/>
            <person name="Kumar S."/>
            <person name="Blaxter L. M."/>
        </authorList>
    </citation>
    <scope>NUCLEOTIDE SEQUENCE [LARGE SCALE GENOMIC DNA]</scope>
</reference>
<evidence type="ECO:0000256" key="2">
    <source>
        <dbReference type="SAM" id="Phobius"/>
    </source>
</evidence>
<proteinExistence type="predicted"/>
<dbReference type="Proteomes" id="UP000494206">
    <property type="component" value="Unassembled WGS sequence"/>
</dbReference>
<sequence length="323" mass="36795">MNPTSEISALAPSESSTDPTLQKKEENEENSEDILELKIPGACARILKNLSLFLIFPKIAILLFVYFTVYSIFQFWSLFGWYTVGFAGFAMLICLLIVVHEIISRETVFASKIGIYFWFFAQFLAFLAIFGLASVFYLNTFTEFFAINFKQNFLRGMEENEPIEIHQFQQMFECCGVPLHGHLKWNKTTVSLKNPFSSWFYYTILDETYIDEANVLFTLPWSCCRDTLNCEHAVFERITNKMNSDREIDDSSIANELHIVDTALGTRVLNDALKGIFSSSCDDQAWNELHRIGAQLSVALMANCLLVVVSTLCSFAARQLIVG</sequence>
<evidence type="ECO:0000313" key="3">
    <source>
        <dbReference type="EMBL" id="CAB3403974.1"/>
    </source>
</evidence>
<feature type="transmembrane region" description="Helical" evidence="2">
    <location>
        <begin position="52"/>
        <end position="73"/>
    </location>
</feature>
<protein>
    <recommendedName>
        <fullName evidence="5">Tetraspanin</fullName>
    </recommendedName>
</protein>
<feature type="transmembrane region" description="Helical" evidence="2">
    <location>
        <begin position="115"/>
        <end position="138"/>
    </location>
</feature>
<name>A0A8S1ERW9_9PELO</name>
<dbReference type="AlphaFoldDB" id="A0A8S1ERW9"/>
<organism evidence="3 4">
    <name type="scientific">Caenorhabditis bovis</name>
    <dbReference type="NCBI Taxonomy" id="2654633"/>
    <lineage>
        <taxon>Eukaryota</taxon>
        <taxon>Metazoa</taxon>
        <taxon>Ecdysozoa</taxon>
        <taxon>Nematoda</taxon>
        <taxon>Chromadorea</taxon>
        <taxon>Rhabditida</taxon>
        <taxon>Rhabditina</taxon>
        <taxon>Rhabditomorpha</taxon>
        <taxon>Rhabditoidea</taxon>
        <taxon>Rhabditidae</taxon>
        <taxon>Peloderinae</taxon>
        <taxon>Caenorhabditis</taxon>
    </lineage>
</organism>
<keyword evidence="2" id="KW-1133">Transmembrane helix</keyword>
<accession>A0A8S1ERW9</accession>
<dbReference type="OrthoDB" id="5851963at2759"/>
<keyword evidence="2" id="KW-0812">Transmembrane</keyword>
<feature type="transmembrane region" description="Helical" evidence="2">
    <location>
        <begin position="79"/>
        <end position="103"/>
    </location>
</feature>
<comment type="caution">
    <text evidence="3">The sequence shown here is derived from an EMBL/GenBank/DDBJ whole genome shotgun (WGS) entry which is preliminary data.</text>
</comment>
<evidence type="ECO:0008006" key="5">
    <source>
        <dbReference type="Google" id="ProtNLM"/>
    </source>
</evidence>
<feature type="compositionally biased region" description="Polar residues" evidence="1">
    <location>
        <begin position="1"/>
        <end position="20"/>
    </location>
</feature>
<dbReference type="EMBL" id="CADEPM010000004">
    <property type="protein sequence ID" value="CAB3403974.1"/>
    <property type="molecule type" value="Genomic_DNA"/>
</dbReference>
<keyword evidence="2" id="KW-0472">Membrane</keyword>
<evidence type="ECO:0000256" key="1">
    <source>
        <dbReference type="SAM" id="MobiDB-lite"/>
    </source>
</evidence>
<feature type="region of interest" description="Disordered" evidence="1">
    <location>
        <begin position="1"/>
        <end position="29"/>
    </location>
</feature>
<evidence type="ECO:0000313" key="4">
    <source>
        <dbReference type="Proteomes" id="UP000494206"/>
    </source>
</evidence>
<keyword evidence="4" id="KW-1185">Reference proteome</keyword>
<gene>
    <name evidence="3" type="ORF">CBOVIS_LOCUS6374</name>
</gene>